<dbReference type="Proteomes" id="UP001589627">
    <property type="component" value="Unassembled WGS sequence"/>
</dbReference>
<feature type="region of interest" description="Disordered" evidence="1">
    <location>
        <begin position="1"/>
        <end position="36"/>
    </location>
</feature>
<evidence type="ECO:0000313" key="2">
    <source>
        <dbReference type="EMBL" id="MFB9838833.1"/>
    </source>
</evidence>
<name>A0ABV5YW03_9ACTN</name>
<feature type="compositionally biased region" description="Polar residues" evidence="1">
    <location>
        <begin position="1"/>
        <end position="13"/>
    </location>
</feature>
<evidence type="ECO:0000313" key="3">
    <source>
        <dbReference type="Proteomes" id="UP001589627"/>
    </source>
</evidence>
<accession>A0ABV5YW03</accession>
<organism evidence="2 3">
    <name type="scientific">Actinoallomurus acaciae</name>
    <dbReference type="NCBI Taxonomy" id="502577"/>
    <lineage>
        <taxon>Bacteria</taxon>
        <taxon>Bacillati</taxon>
        <taxon>Actinomycetota</taxon>
        <taxon>Actinomycetes</taxon>
        <taxon>Streptosporangiales</taxon>
        <taxon>Thermomonosporaceae</taxon>
        <taxon>Actinoallomurus</taxon>
    </lineage>
</organism>
<dbReference type="RefSeq" id="WP_378211922.1">
    <property type="nucleotide sequence ID" value="NZ_JBHLZP010000584.1"/>
</dbReference>
<proteinExistence type="predicted"/>
<protein>
    <submittedName>
        <fullName evidence="2">Uncharacterized protein</fullName>
    </submittedName>
</protein>
<keyword evidence="3" id="KW-1185">Reference proteome</keyword>
<sequence length="119" mass="12106">MRQRTASAASRSDSPNRKLQHAHRGQLGGRKPGTPVARVPAGEVLVPPQALKTVAHGAGDLLAVEVDAEVVAGEAIAPAVLVSGVTRQRSDDGDPVFAFGLLQVGRGGVAAVDQMLVGA</sequence>
<reference evidence="2 3" key="1">
    <citation type="submission" date="2024-09" db="EMBL/GenBank/DDBJ databases">
        <authorList>
            <person name="Sun Q."/>
            <person name="Mori K."/>
        </authorList>
    </citation>
    <scope>NUCLEOTIDE SEQUENCE [LARGE SCALE GENOMIC DNA]</scope>
    <source>
        <strain evidence="2 3">TBRC 0563</strain>
    </source>
</reference>
<evidence type="ECO:0000256" key="1">
    <source>
        <dbReference type="SAM" id="MobiDB-lite"/>
    </source>
</evidence>
<dbReference type="EMBL" id="JBHLZP010000584">
    <property type="protein sequence ID" value="MFB9838833.1"/>
    <property type="molecule type" value="Genomic_DNA"/>
</dbReference>
<gene>
    <name evidence="2" type="ORF">ACFFNX_42475</name>
</gene>
<comment type="caution">
    <text evidence="2">The sequence shown here is derived from an EMBL/GenBank/DDBJ whole genome shotgun (WGS) entry which is preliminary data.</text>
</comment>